<feature type="transmembrane region" description="Helical" evidence="2">
    <location>
        <begin position="206"/>
        <end position="239"/>
    </location>
</feature>
<dbReference type="NCBIfam" id="TIGR01760">
    <property type="entry name" value="tape_meas_TP901"/>
    <property type="match status" value="1"/>
</dbReference>
<organism evidence="3">
    <name type="scientific">marine sediment metagenome</name>
    <dbReference type="NCBI Taxonomy" id="412755"/>
    <lineage>
        <taxon>unclassified sequences</taxon>
        <taxon>metagenomes</taxon>
        <taxon>ecological metagenomes</taxon>
    </lineage>
</organism>
<keyword evidence="2" id="KW-0472">Membrane</keyword>
<keyword evidence="2" id="KW-0812">Transmembrane</keyword>
<evidence type="ECO:0000313" key="3">
    <source>
        <dbReference type="EMBL" id="GAF68960.1"/>
    </source>
</evidence>
<gene>
    <name evidence="3" type="ORF">S01H1_07433</name>
</gene>
<sequence length="468" mass="50590">RQLEIFAAVSGTTTEEFAAAFAEGSQNAGETFTKFIEGLGDAGDKAIIVLDELDLNNQRVINSLLSAANAASTDGEENKRMSESVEIANRAFKKFGGTLEDFNALQLESERRFATTESQLKLLKNQFTDMGITIGSILLPPLVKLAEYLRAVISKIEQFGRTKGGQLFIKIAVGILLVVAAIGPVIVAFGLLLSAIGFIGLAIAKVIAFFGLIFGWFGILVIPILALGAAVAGLAIAFIASFRKIEKISGDAAKGLIPKMWEFGKELILAFARGMAAAMMFVIQVLIGIGRVIAEWLRPGSPPKIAPDLDKWGEEAMNTYLKGWLSADFGIFNDIAGKVEGLLRSMGRKFGDGLIPKIIGSRKAIAEAVNEIKKFGKLTEAAIKKITKAAGKGAGLILDYVEALLEVKKATDLVKESQEELTRINKEYEESLRPLTGRLKEISDRQKEVADNQKIQELMQVLADPRAS</sequence>
<comment type="caution">
    <text evidence="3">The sequence shown here is derived from an EMBL/GenBank/DDBJ whole genome shotgun (WGS) entry which is preliminary data.</text>
</comment>
<feature type="non-terminal residue" evidence="3">
    <location>
        <position position="1"/>
    </location>
</feature>
<name>X0SYV8_9ZZZZ</name>
<evidence type="ECO:0000256" key="1">
    <source>
        <dbReference type="SAM" id="Coils"/>
    </source>
</evidence>
<evidence type="ECO:0008006" key="4">
    <source>
        <dbReference type="Google" id="ProtNLM"/>
    </source>
</evidence>
<dbReference type="InterPro" id="IPR010090">
    <property type="entry name" value="Phage_tape_meas"/>
</dbReference>
<evidence type="ECO:0000256" key="2">
    <source>
        <dbReference type="SAM" id="Phobius"/>
    </source>
</evidence>
<dbReference type="AlphaFoldDB" id="X0SYV8"/>
<feature type="coiled-coil region" evidence="1">
    <location>
        <begin position="400"/>
        <end position="427"/>
    </location>
</feature>
<feature type="non-terminal residue" evidence="3">
    <location>
        <position position="468"/>
    </location>
</feature>
<protein>
    <recommendedName>
        <fullName evidence="4">Phage tail tape measure protein domain-containing protein</fullName>
    </recommendedName>
</protein>
<keyword evidence="1" id="KW-0175">Coiled coil</keyword>
<dbReference type="EMBL" id="BARS01003834">
    <property type="protein sequence ID" value="GAF68960.1"/>
    <property type="molecule type" value="Genomic_DNA"/>
</dbReference>
<reference evidence="3" key="1">
    <citation type="journal article" date="2014" name="Front. Microbiol.">
        <title>High frequency of phylogenetically diverse reductive dehalogenase-homologous genes in deep subseafloor sedimentary metagenomes.</title>
        <authorList>
            <person name="Kawai M."/>
            <person name="Futagami T."/>
            <person name="Toyoda A."/>
            <person name="Takaki Y."/>
            <person name="Nishi S."/>
            <person name="Hori S."/>
            <person name="Arai W."/>
            <person name="Tsubouchi T."/>
            <person name="Morono Y."/>
            <person name="Uchiyama I."/>
            <person name="Ito T."/>
            <person name="Fujiyama A."/>
            <person name="Inagaki F."/>
            <person name="Takami H."/>
        </authorList>
    </citation>
    <scope>NUCLEOTIDE SEQUENCE</scope>
    <source>
        <strain evidence="3">Expedition CK06-06</strain>
    </source>
</reference>
<feature type="transmembrane region" description="Helical" evidence="2">
    <location>
        <begin position="267"/>
        <end position="289"/>
    </location>
</feature>
<accession>X0SYV8</accession>
<keyword evidence="2" id="KW-1133">Transmembrane helix</keyword>
<feature type="transmembrane region" description="Helical" evidence="2">
    <location>
        <begin position="167"/>
        <end position="200"/>
    </location>
</feature>
<proteinExistence type="predicted"/>